<keyword evidence="3" id="KW-1185">Reference proteome</keyword>
<name>A0AAV7US27_PLEWA</name>
<evidence type="ECO:0000313" key="2">
    <source>
        <dbReference type="EMBL" id="KAJ1190397.1"/>
    </source>
</evidence>
<feature type="compositionally biased region" description="Polar residues" evidence="1">
    <location>
        <begin position="1"/>
        <end position="28"/>
    </location>
</feature>
<dbReference type="Proteomes" id="UP001066276">
    <property type="component" value="Chromosome 3_1"/>
</dbReference>
<gene>
    <name evidence="2" type="ORF">NDU88_007135</name>
</gene>
<organism evidence="2 3">
    <name type="scientific">Pleurodeles waltl</name>
    <name type="common">Iberian ribbed newt</name>
    <dbReference type="NCBI Taxonomy" id="8319"/>
    <lineage>
        <taxon>Eukaryota</taxon>
        <taxon>Metazoa</taxon>
        <taxon>Chordata</taxon>
        <taxon>Craniata</taxon>
        <taxon>Vertebrata</taxon>
        <taxon>Euteleostomi</taxon>
        <taxon>Amphibia</taxon>
        <taxon>Batrachia</taxon>
        <taxon>Caudata</taxon>
        <taxon>Salamandroidea</taxon>
        <taxon>Salamandridae</taxon>
        <taxon>Pleurodelinae</taxon>
        <taxon>Pleurodeles</taxon>
    </lineage>
</organism>
<feature type="region of interest" description="Disordered" evidence="1">
    <location>
        <begin position="1"/>
        <end position="95"/>
    </location>
</feature>
<evidence type="ECO:0000313" key="3">
    <source>
        <dbReference type="Proteomes" id="UP001066276"/>
    </source>
</evidence>
<reference evidence="2" key="1">
    <citation type="journal article" date="2022" name="bioRxiv">
        <title>Sequencing and chromosome-scale assembly of the giantPleurodeles waltlgenome.</title>
        <authorList>
            <person name="Brown T."/>
            <person name="Elewa A."/>
            <person name="Iarovenko S."/>
            <person name="Subramanian E."/>
            <person name="Araus A.J."/>
            <person name="Petzold A."/>
            <person name="Susuki M."/>
            <person name="Suzuki K.-i.T."/>
            <person name="Hayashi T."/>
            <person name="Toyoda A."/>
            <person name="Oliveira C."/>
            <person name="Osipova E."/>
            <person name="Leigh N.D."/>
            <person name="Simon A."/>
            <person name="Yun M.H."/>
        </authorList>
    </citation>
    <scope>NUCLEOTIDE SEQUENCE</scope>
    <source>
        <strain evidence="2">20211129_DDA</strain>
        <tissue evidence="2">Liver</tissue>
    </source>
</reference>
<proteinExistence type="predicted"/>
<sequence>MKGPHTSPQLAGSSTCGAGSPTATTNQARMHPMPEALTRPKTPAAEPPVTVLRVGGLPPSLPTSAPRSAPGHARPRPAQATLQRRCHPLTLSTGR</sequence>
<dbReference type="AlphaFoldDB" id="A0AAV7US27"/>
<accession>A0AAV7US27</accession>
<dbReference type="EMBL" id="JANPWB010000005">
    <property type="protein sequence ID" value="KAJ1190397.1"/>
    <property type="molecule type" value="Genomic_DNA"/>
</dbReference>
<protein>
    <submittedName>
        <fullName evidence="2">Uncharacterized protein</fullName>
    </submittedName>
</protein>
<comment type="caution">
    <text evidence="2">The sequence shown here is derived from an EMBL/GenBank/DDBJ whole genome shotgun (WGS) entry which is preliminary data.</text>
</comment>
<evidence type="ECO:0000256" key="1">
    <source>
        <dbReference type="SAM" id="MobiDB-lite"/>
    </source>
</evidence>